<accession>A0A1Y2T2F1</accession>
<dbReference type="GO" id="GO:0005975">
    <property type="term" value="P:carbohydrate metabolic process"/>
    <property type="evidence" value="ECO:0007669"/>
    <property type="project" value="InterPro"/>
</dbReference>
<comment type="similarity">
    <text evidence="2">Belongs to the glycosyl hydrolase 20 family.</text>
</comment>
<dbReference type="InterPro" id="IPR015882">
    <property type="entry name" value="HEX_bac_N"/>
</dbReference>
<evidence type="ECO:0000259" key="8">
    <source>
        <dbReference type="Pfam" id="PF02838"/>
    </source>
</evidence>
<feature type="domain" description="Beta-hexosaminidase bacterial type N-terminal" evidence="8">
    <location>
        <begin position="7"/>
        <end position="148"/>
    </location>
</feature>
<evidence type="ECO:0000313" key="10">
    <source>
        <dbReference type="Proteomes" id="UP000243540"/>
    </source>
</evidence>
<dbReference type="InterPro" id="IPR015883">
    <property type="entry name" value="Glyco_hydro_20_cat"/>
</dbReference>
<organism evidence="9 10">
    <name type="scientific">Alloscardovia macacae</name>
    <dbReference type="NCBI Taxonomy" id="1160091"/>
    <lineage>
        <taxon>Bacteria</taxon>
        <taxon>Bacillati</taxon>
        <taxon>Actinomycetota</taxon>
        <taxon>Actinomycetes</taxon>
        <taxon>Bifidobacteriales</taxon>
        <taxon>Bifidobacteriaceae</taxon>
        <taxon>Alloscardovia</taxon>
    </lineage>
</organism>
<evidence type="ECO:0000256" key="3">
    <source>
        <dbReference type="ARBA" id="ARBA00012663"/>
    </source>
</evidence>
<evidence type="ECO:0000313" key="9">
    <source>
        <dbReference type="EMBL" id="OTA30236.1"/>
    </source>
</evidence>
<dbReference type="InterPro" id="IPR017853">
    <property type="entry name" value="GH"/>
</dbReference>
<protein>
    <recommendedName>
        <fullName evidence="3">beta-N-acetylhexosaminidase</fullName>
        <ecNumber evidence="3">3.2.1.52</ecNumber>
    </recommendedName>
</protein>
<proteinExistence type="inferred from homology"/>
<dbReference type="Pfam" id="PF02838">
    <property type="entry name" value="Glyco_hydro_20b"/>
    <property type="match status" value="1"/>
</dbReference>
<evidence type="ECO:0000256" key="2">
    <source>
        <dbReference type="ARBA" id="ARBA00006285"/>
    </source>
</evidence>
<dbReference type="Pfam" id="PF00728">
    <property type="entry name" value="Glyco_hydro_20"/>
    <property type="match status" value="1"/>
</dbReference>
<dbReference type="RefSeq" id="WP_086105878.1">
    <property type="nucleotide sequence ID" value="NZ_NEKB01000001.1"/>
</dbReference>
<dbReference type="SUPFAM" id="SSF55545">
    <property type="entry name" value="beta-N-acetylhexosaminidase-like domain"/>
    <property type="match status" value="1"/>
</dbReference>
<dbReference type="EC" id="3.2.1.52" evidence="3"/>
<comment type="catalytic activity">
    <reaction evidence="1">
        <text>Hydrolysis of terminal non-reducing N-acetyl-D-hexosamine residues in N-acetyl-beta-D-hexosaminides.</text>
        <dbReference type="EC" id="3.2.1.52"/>
    </reaction>
</comment>
<evidence type="ECO:0000259" key="7">
    <source>
        <dbReference type="Pfam" id="PF00728"/>
    </source>
</evidence>
<dbReference type="Proteomes" id="UP000243540">
    <property type="component" value="Unassembled WGS sequence"/>
</dbReference>
<feature type="domain" description="Glycoside hydrolase family 20 catalytic" evidence="7">
    <location>
        <begin position="155"/>
        <end position="401"/>
    </location>
</feature>
<evidence type="ECO:0000256" key="5">
    <source>
        <dbReference type="ARBA" id="ARBA00023295"/>
    </source>
</evidence>
<dbReference type="PRINTS" id="PR00738">
    <property type="entry name" value="GLHYDRLASE20"/>
</dbReference>
<dbReference type="EMBL" id="NEKC01000001">
    <property type="protein sequence ID" value="OTA30236.1"/>
    <property type="molecule type" value="Genomic_DNA"/>
</dbReference>
<keyword evidence="5" id="KW-0326">Glycosidase</keyword>
<dbReference type="OrthoDB" id="9763537at2"/>
<dbReference type="PANTHER" id="PTHR22600">
    <property type="entry name" value="BETA-HEXOSAMINIDASE"/>
    <property type="match status" value="1"/>
</dbReference>
<gene>
    <name evidence="9" type="ORF">B9T39_00585</name>
</gene>
<dbReference type="Gene3D" id="3.20.20.80">
    <property type="entry name" value="Glycosidases"/>
    <property type="match status" value="1"/>
</dbReference>
<evidence type="ECO:0000256" key="1">
    <source>
        <dbReference type="ARBA" id="ARBA00001231"/>
    </source>
</evidence>
<reference evidence="9 10" key="1">
    <citation type="submission" date="2017-04" db="EMBL/GenBank/DDBJ databases">
        <title>Draft genome sequences of Alloscardovia macacae UMA81211 and UMA81212 isolated from the feces of a rhesus macaque (Macaca mulatta).</title>
        <authorList>
            <person name="Albert K."/>
            <person name="Sela D.A."/>
        </authorList>
    </citation>
    <scope>NUCLEOTIDE SEQUENCE [LARGE SCALE GENOMIC DNA]</scope>
    <source>
        <strain evidence="9 10">UMA81212</strain>
    </source>
</reference>
<dbReference type="AlphaFoldDB" id="A0A1Y2T2F1"/>
<dbReference type="Gene3D" id="3.30.379.10">
    <property type="entry name" value="Chitobiase/beta-hexosaminidase domain 2-like"/>
    <property type="match status" value="1"/>
</dbReference>
<dbReference type="InterPro" id="IPR025705">
    <property type="entry name" value="Beta_hexosaminidase_sua/sub"/>
</dbReference>
<dbReference type="GO" id="GO:0016020">
    <property type="term" value="C:membrane"/>
    <property type="evidence" value="ECO:0007669"/>
    <property type="project" value="TreeGrafter"/>
</dbReference>
<dbReference type="GO" id="GO:0030203">
    <property type="term" value="P:glycosaminoglycan metabolic process"/>
    <property type="evidence" value="ECO:0007669"/>
    <property type="project" value="TreeGrafter"/>
</dbReference>
<evidence type="ECO:0000256" key="4">
    <source>
        <dbReference type="ARBA" id="ARBA00022801"/>
    </source>
</evidence>
<dbReference type="CDD" id="cd06565">
    <property type="entry name" value="GH20_GcnA-like"/>
    <property type="match status" value="1"/>
</dbReference>
<keyword evidence="4" id="KW-0378">Hydrolase</keyword>
<evidence type="ECO:0000256" key="6">
    <source>
        <dbReference type="PIRSR" id="PIRSR625705-1"/>
    </source>
</evidence>
<dbReference type="PANTHER" id="PTHR22600:SF57">
    <property type="entry name" value="BETA-N-ACETYLHEXOSAMINIDASE"/>
    <property type="match status" value="1"/>
</dbReference>
<comment type="caution">
    <text evidence="9">The sequence shown here is derived from an EMBL/GenBank/DDBJ whole genome shotgun (WGS) entry which is preliminary data.</text>
</comment>
<dbReference type="GO" id="GO:0004563">
    <property type="term" value="F:beta-N-acetylhexosaminidase activity"/>
    <property type="evidence" value="ECO:0007669"/>
    <property type="project" value="UniProtKB-EC"/>
</dbReference>
<name>A0A1Y2T2F1_9BIFI</name>
<sequence>MNTRLLTLIPYPQHIKYTDDTRVLTECGVIKAHDFHHVTDDDRHLMLETLMLQLQETLSDSAGLSWSCTPIPLQQPLRQSYDLTEGINHIVLRMDTTITDQGYALHIPPHGEITITASSLSGLRNGIQTLRQLIMMHRNELPCLSINDSPALKTRGLTYDVSRGRVPTLAYLKGLVDTLCLYKYNHLELYIEHTFAFPETHEAWEGKDPLSAEDISELDTYCLARGIELVPALASFGHMYEVLRTSQWNKLGEHPELVTRKFSFIERMIHHTINPTHEESLRFISMLIDEYSSLFRSRQFNIGGDETFDLGTGASAERAKEIGIPRLYAEYVSQLCTHMMENGLSPIVYADIPLKHPELLELLPKGVTLANWDYRIDPSEENVSTVRNSGYTQLVCPGAHTWNRMLPALHDSWSNISTMCSYGRMYEAQGMLMTDWGDYGHINDPVFSLPSFAYAAECSWSGRPVDKATVDSAISALTYHDVSQQSVFLLSSTQGLQSFSWADAVQYLEIEDTNATVNRDVAWVLGYDDAISSVSEARYRFISERLDSIQKYAENNVQLHDIAERFLQTDTGSASSTAVLMIHGQILLNELGFIIASHENLISPSQLERNKSDSSFADAIRSWFHSYSQRWHETSRHSQIDDLAYILHTYCQKLEEGYFA</sequence>
<dbReference type="InterPro" id="IPR029018">
    <property type="entry name" value="Hex-like_dom2"/>
</dbReference>
<dbReference type="SUPFAM" id="SSF51445">
    <property type="entry name" value="(Trans)glycosidases"/>
    <property type="match status" value="1"/>
</dbReference>
<dbReference type="STRING" id="1160091.B9T39_00585"/>
<feature type="active site" description="Proton donor" evidence="6">
    <location>
        <position position="306"/>
    </location>
</feature>